<organism evidence="1 2">
    <name type="scientific">Pleuronectes platessa</name>
    <name type="common">European plaice</name>
    <dbReference type="NCBI Taxonomy" id="8262"/>
    <lineage>
        <taxon>Eukaryota</taxon>
        <taxon>Metazoa</taxon>
        <taxon>Chordata</taxon>
        <taxon>Craniata</taxon>
        <taxon>Vertebrata</taxon>
        <taxon>Euteleostomi</taxon>
        <taxon>Actinopterygii</taxon>
        <taxon>Neopterygii</taxon>
        <taxon>Teleostei</taxon>
        <taxon>Neoteleostei</taxon>
        <taxon>Acanthomorphata</taxon>
        <taxon>Carangaria</taxon>
        <taxon>Pleuronectiformes</taxon>
        <taxon>Pleuronectoidei</taxon>
        <taxon>Pleuronectidae</taxon>
        <taxon>Pleuronectes</taxon>
    </lineage>
</organism>
<comment type="caution">
    <text evidence="1">The sequence shown here is derived from an EMBL/GenBank/DDBJ whole genome shotgun (WGS) entry which is preliminary data.</text>
</comment>
<proteinExistence type="predicted"/>
<reference evidence="1" key="1">
    <citation type="submission" date="2020-03" db="EMBL/GenBank/DDBJ databases">
        <authorList>
            <person name="Weist P."/>
        </authorList>
    </citation>
    <scope>NUCLEOTIDE SEQUENCE</scope>
</reference>
<accession>A0A9N7YD99</accession>
<gene>
    <name evidence="1" type="ORF">PLEPLA_LOCUS9338</name>
</gene>
<name>A0A9N7YD99_PLEPL</name>
<keyword evidence="2" id="KW-1185">Reference proteome</keyword>
<protein>
    <submittedName>
        <fullName evidence="1">Uncharacterized protein</fullName>
    </submittedName>
</protein>
<evidence type="ECO:0000313" key="1">
    <source>
        <dbReference type="EMBL" id="CAB1421456.1"/>
    </source>
</evidence>
<dbReference type="AlphaFoldDB" id="A0A9N7YD99"/>
<dbReference type="Proteomes" id="UP001153269">
    <property type="component" value="Unassembled WGS sequence"/>
</dbReference>
<sequence>MEGFGSSRGRSGFCPVAVALGLLEEEEEEEQEMTRRGTRGLEVALTQILAFTPQRCVEEMDFCAAGVGHSPTPALTSDSSAARQAGETLLSGSHRVEQMKEPLKGLCRENESVSGRAYQSSGAAFSPVLCCRMRGFALMELAAHGGASGLRLLPGHCRRLRGPCGCSVFLWSDSPYFTLSALRAMSAASLRHSWRANLPGAPPAGGDKGRAGYHTAEVL</sequence>
<dbReference type="EMBL" id="CADEAL010000524">
    <property type="protein sequence ID" value="CAB1421456.1"/>
    <property type="molecule type" value="Genomic_DNA"/>
</dbReference>
<evidence type="ECO:0000313" key="2">
    <source>
        <dbReference type="Proteomes" id="UP001153269"/>
    </source>
</evidence>